<keyword evidence="3" id="KW-1185">Reference proteome</keyword>
<protein>
    <submittedName>
        <fullName evidence="2">Uncharacterized protein</fullName>
    </submittedName>
</protein>
<proteinExistence type="predicted"/>
<gene>
    <name evidence="2" type="ORF">DAEQUDRAFT_331234</name>
</gene>
<evidence type="ECO:0000313" key="3">
    <source>
        <dbReference type="Proteomes" id="UP000076727"/>
    </source>
</evidence>
<evidence type="ECO:0000256" key="1">
    <source>
        <dbReference type="SAM" id="MobiDB-lite"/>
    </source>
</evidence>
<dbReference type="EMBL" id="KV429067">
    <property type="protein sequence ID" value="KZT68340.1"/>
    <property type="molecule type" value="Genomic_DNA"/>
</dbReference>
<accession>A0A165PL67</accession>
<reference evidence="2 3" key="1">
    <citation type="journal article" date="2016" name="Mol. Biol. Evol.">
        <title>Comparative Genomics of Early-Diverging Mushroom-Forming Fungi Provides Insights into the Origins of Lignocellulose Decay Capabilities.</title>
        <authorList>
            <person name="Nagy L.G."/>
            <person name="Riley R."/>
            <person name="Tritt A."/>
            <person name="Adam C."/>
            <person name="Daum C."/>
            <person name="Floudas D."/>
            <person name="Sun H."/>
            <person name="Yadav J.S."/>
            <person name="Pangilinan J."/>
            <person name="Larsson K.H."/>
            <person name="Matsuura K."/>
            <person name="Barry K."/>
            <person name="Labutti K."/>
            <person name="Kuo R."/>
            <person name="Ohm R.A."/>
            <person name="Bhattacharya S.S."/>
            <person name="Shirouzu T."/>
            <person name="Yoshinaga Y."/>
            <person name="Martin F.M."/>
            <person name="Grigoriev I.V."/>
            <person name="Hibbett D.S."/>
        </authorList>
    </citation>
    <scope>NUCLEOTIDE SEQUENCE [LARGE SCALE GENOMIC DNA]</scope>
    <source>
        <strain evidence="2 3">L-15889</strain>
    </source>
</reference>
<name>A0A165PL67_9APHY</name>
<sequence length="72" mass="7604">MNPYDPGSAGARRGVDPSNTARKTGSTSESRPAVVDRPAPSRGTTTRKPGSACARWHSFQEHRKTIASGPAI</sequence>
<feature type="compositionally biased region" description="Polar residues" evidence="1">
    <location>
        <begin position="17"/>
        <end position="30"/>
    </location>
</feature>
<dbReference type="AlphaFoldDB" id="A0A165PL67"/>
<organism evidence="2 3">
    <name type="scientific">Daedalea quercina L-15889</name>
    <dbReference type="NCBI Taxonomy" id="1314783"/>
    <lineage>
        <taxon>Eukaryota</taxon>
        <taxon>Fungi</taxon>
        <taxon>Dikarya</taxon>
        <taxon>Basidiomycota</taxon>
        <taxon>Agaricomycotina</taxon>
        <taxon>Agaricomycetes</taxon>
        <taxon>Polyporales</taxon>
        <taxon>Fomitopsis</taxon>
    </lineage>
</organism>
<evidence type="ECO:0000313" key="2">
    <source>
        <dbReference type="EMBL" id="KZT68340.1"/>
    </source>
</evidence>
<dbReference type="Proteomes" id="UP000076727">
    <property type="component" value="Unassembled WGS sequence"/>
</dbReference>
<feature type="region of interest" description="Disordered" evidence="1">
    <location>
        <begin position="1"/>
        <end position="55"/>
    </location>
</feature>